<name>A0ABQ9IJZ0_9NEOP</name>
<evidence type="ECO:0000313" key="2">
    <source>
        <dbReference type="Proteomes" id="UP001159363"/>
    </source>
</evidence>
<organism evidence="1 2">
    <name type="scientific">Dryococelus australis</name>
    <dbReference type="NCBI Taxonomy" id="614101"/>
    <lineage>
        <taxon>Eukaryota</taxon>
        <taxon>Metazoa</taxon>
        <taxon>Ecdysozoa</taxon>
        <taxon>Arthropoda</taxon>
        <taxon>Hexapoda</taxon>
        <taxon>Insecta</taxon>
        <taxon>Pterygota</taxon>
        <taxon>Neoptera</taxon>
        <taxon>Polyneoptera</taxon>
        <taxon>Phasmatodea</taxon>
        <taxon>Verophasmatodea</taxon>
        <taxon>Anareolatae</taxon>
        <taxon>Phasmatidae</taxon>
        <taxon>Eurycanthinae</taxon>
        <taxon>Dryococelus</taxon>
    </lineage>
</organism>
<sequence length="104" mass="12124">MNINQTEEDITIDQANYIQIILCKFNMNNCKPVSTPMETDLKIMKANKLYLIMSLTKKQFNKNPMKCHWVALKRIFGYLKGTIDIKLKFCRKNLNSLAVFSDSD</sequence>
<comment type="caution">
    <text evidence="1">The sequence shown here is derived from an EMBL/GenBank/DDBJ whole genome shotgun (WGS) entry which is preliminary data.</text>
</comment>
<dbReference type="EMBL" id="JARBHB010000001">
    <property type="protein sequence ID" value="KAJ8897001.1"/>
    <property type="molecule type" value="Genomic_DNA"/>
</dbReference>
<accession>A0ABQ9IJZ0</accession>
<evidence type="ECO:0000313" key="1">
    <source>
        <dbReference type="EMBL" id="KAJ8897001.1"/>
    </source>
</evidence>
<keyword evidence="2" id="KW-1185">Reference proteome</keyword>
<gene>
    <name evidence="1" type="ORF">PR048_002347</name>
</gene>
<evidence type="ECO:0008006" key="3">
    <source>
        <dbReference type="Google" id="ProtNLM"/>
    </source>
</evidence>
<reference evidence="1 2" key="1">
    <citation type="submission" date="2023-02" db="EMBL/GenBank/DDBJ databases">
        <title>LHISI_Scaffold_Assembly.</title>
        <authorList>
            <person name="Stuart O.P."/>
            <person name="Cleave R."/>
            <person name="Magrath M.J.L."/>
            <person name="Mikheyev A.S."/>
        </authorList>
    </citation>
    <scope>NUCLEOTIDE SEQUENCE [LARGE SCALE GENOMIC DNA]</scope>
    <source>
        <strain evidence="1">Daus_M_001</strain>
        <tissue evidence="1">Leg muscle</tissue>
    </source>
</reference>
<protein>
    <recommendedName>
        <fullName evidence="3">Reverse transcriptase</fullName>
    </recommendedName>
</protein>
<proteinExistence type="predicted"/>
<dbReference type="Proteomes" id="UP001159363">
    <property type="component" value="Chromosome 1"/>
</dbReference>